<keyword evidence="2" id="KW-1185">Reference proteome</keyword>
<dbReference type="EMBL" id="SCKG01000008">
    <property type="protein sequence ID" value="TDH09585.1"/>
    <property type="molecule type" value="Genomic_DNA"/>
</dbReference>
<comment type="caution">
    <text evidence="1">The sequence shown here is derived from an EMBL/GenBank/DDBJ whole genome shotgun (WGS) entry which is preliminary data.</text>
</comment>
<name>A0A484D2V2_PERFV</name>
<gene>
    <name evidence="1" type="ORF">EPR50_G00088720</name>
</gene>
<sequence>MSSVIITSSLGGSSLSSWNMRCSGSQCFSGNSTCGMNYSYLQLMFSLQHEHLIPVQSPVTLVKCFMFRVPYLETNDKLSFFIRIPVNWHALILNTSDVTVLDYLTC</sequence>
<proteinExistence type="predicted"/>
<evidence type="ECO:0000313" key="1">
    <source>
        <dbReference type="EMBL" id="TDH09585.1"/>
    </source>
</evidence>
<reference evidence="1 2" key="1">
    <citation type="submission" date="2019-01" db="EMBL/GenBank/DDBJ databases">
        <title>A chromosome-scale genome assembly of the yellow perch, Perca flavescens.</title>
        <authorList>
            <person name="Feron R."/>
            <person name="Morvezen R."/>
            <person name="Bestin A."/>
            <person name="Haffray P."/>
            <person name="Klopp C."/>
            <person name="Zahm M."/>
            <person name="Cabau C."/>
            <person name="Roques C."/>
            <person name="Donnadieu C."/>
            <person name="Bouchez O."/>
            <person name="Christie M."/>
            <person name="Larson W."/>
            <person name="Guiguen Y."/>
        </authorList>
    </citation>
    <scope>NUCLEOTIDE SEQUENCE [LARGE SCALE GENOMIC DNA]</scope>
    <source>
        <strain evidence="1">YP-PL-M2</strain>
        <tissue evidence="1">Blood</tissue>
    </source>
</reference>
<organism evidence="1 2">
    <name type="scientific">Perca flavescens</name>
    <name type="common">American yellow perch</name>
    <name type="synonym">Morone flavescens</name>
    <dbReference type="NCBI Taxonomy" id="8167"/>
    <lineage>
        <taxon>Eukaryota</taxon>
        <taxon>Metazoa</taxon>
        <taxon>Chordata</taxon>
        <taxon>Craniata</taxon>
        <taxon>Vertebrata</taxon>
        <taxon>Euteleostomi</taxon>
        <taxon>Actinopterygii</taxon>
        <taxon>Neopterygii</taxon>
        <taxon>Teleostei</taxon>
        <taxon>Neoteleostei</taxon>
        <taxon>Acanthomorphata</taxon>
        <taxon>Eupercaria</taxon>
        <taxon>Perciformes</taxon>
        <taxon>Percoidei</taxon>
        <taxon>Percidae</taxon>
        <taxon>Percinae</taxon>
        <taxon>Perca</taxon>
    </lineage>
</organism>
<evidence type="ECO:0000313" key="2">
    <source>
        <dbReference type="Proteomes" id="UP000295070"/>
    </source>
</evidence>
<protein>
    <submittedName>
        <fullName evidence="1">Uncharacterized protein</fullName>
    </submittedName>
</protein>
<dbReference type="AlphaFoldDB" id="A0A484D2V2"/>
<accession>A0A484D2V2</accession>
<dbReference type="Proteomes" id="UP000295070">
    <property type="component" value="Chromosome 8"/>
</dbReference>